<dbReference type="Pfam" id="PF07683">
    <property type="entry name" value="CobW_C"/>
    <property type="match status" value="1"/>
</dbReference>
<keyword evidence="3" id="KW-0862">Zinc</keyword>
<gene>
    <name evidence="10" type="ORF">AAF712_006786</name>
</gene>
<evidence type="ECO:0000313" key="11">
    <source>
        <dbReference type="Proteomes" id="UP001437256"/>
    </source>
</evidence>
<evidence type="ECO:0000256" key="6">
    <source>
        <dbReference type="ARBA" id="ARBA00034320"/>
    </source>
</evidence>
<dbReference type="Gene3D" id="3.30.1220.10">
    <property type="entry name" value="CobW-like, C-terminal domain"/>
    <property type="match status" value="1"/>
</dbReference>
<dbReference type="PANTHER" id="PTHR13748">
    <property type="entry name" value="COBW-RELATED"/>
    <property type="match status" value="1"/>
</dbReference>
<accession>A0ABR2ZX46</accession>
<keyword evidence="5" id="KW-0143">Chaperone</keyword>
<evidence type="ECO:0000256" key="5">
    <source>
        <dbReference type="ARBA" id="ARBA00023186"/>
    </source>
</evidence>
<evidence type="ECO:0000259" key="9">
    <source>
        <dbReference type="Pfam" id="PF07683"/>
    </source>
</evidence>
<reference evidence="10 11" key="1">
    <citation type="submission" date="2024-05" db="EMBL/GenBank/DDBJ databases">
        <title>A draft genome resource for the thread blight pathogen Marasmius tenuissimus strain MS-2.</title>
        <authorList>
            <person name="Yulfo-Soto G.E."/>
            <person name="Baruah I.K."/>
            <person name="Amoako-Attah I."/>
            <person name="Bukari Y."/>
            <person name="Meinhardt L.W."/>
            <person name="Bailey B.A."/>
            <person name="Cohen S.P."/>
        </authorList>
    </citation>
    <scope>NUCLEOTIDE SEQUENCE [LARGE SCALE GENOMIC DNA]</scope>
    <source>
        <strain evidence="10 11">MS-2</strain>
    </source>
</reference>
<dbReference type="SUPFAM" id="SSF90002">
    <property type="entry name" value="Hypothetical protein YjiA, C-terminal domain"/>
    <property type="match status" value="1"/>
</dbReference>
<comment type="catalytic activity">
    <reaction evidence="7">
        <text>GTP + H2O = GDP + phosphate + H(+)</text>
        <dbReference type="Rhea" id="RHEA:19669"/>
        <dbReference type="ChEBI" id="CHEBI:15377"/>
        <dbReference type="ChEBI" id="CHEBI:15378"/>
        <dbReference type="ChEBI" id="CHEBI:37565"/>
        <dbReference type="ChEBI" id="CHEBI:43474"/>
        <dbReference type="ChEBI" id="CHEBI:58189"/>
    </reaction>
    <physiologicalReaction direction="left-to-right" evidence="7">
        <dbReference type="Rhea" id="RHEA:19670"/>
    </physiologicalReaction>
</comment>
<protein>
    <recommendedName>
        <fullName evidence="12">COBW domain-containing protein 1</fullName>
    </recommendedName>
</protein>
<dbReference type="Proteomes" id="UP001437256">
    <property type="component" value="Unassembled WGS sequence"/>
</dbReference>
<dbReference type="Gene3D" id="3.40.50.300">
    <property type="entry name" value="P-loop containing nucleotide triphosphate hydrolases"/>
    <property type="match status" value="1"/>
</dbReference>
<evidence type="ECO:0008006" key="12">
    <source>
        <dbReference type="Google" id="ProtNLM"/>
    </source>
</evidence>
<proteinExistence type="inferred from homology"/>
<evidence type="ECO:0000256" key="1">
    <source>
        <dbReference type="ARBA" id="ARBA00022741"/>
    </source>
</evidence>
<feature type="domain" description="CobW C-terminal" evidence="9">
    <location>
        <begin position="309"/>
        <end position="395"/>
    </location>
</feature>
<dbReference type="EMBL" id="JBBXMP010000038">
    <property type="protein sequence ID" value="KAL0066161.1"/>
    <property type="molecule type" value="Genomic_DNA"/>
</dbReference>
<comment type="similarity">
    <text evidence="6">Belongs to the SIMIBI class G3E GTPase family. ZNG1 subfamily.</text>
</comment>
<dbReference type="Pfam" id="PF02492">
    <property type="entry name" value="cobW"/>
    <property type="match status" value="1"/>
</dbReference>
<comment type="caution">
    <text evidence="10">The sequence shown here is derived from an EMBL/GenBank/DDBJ whole genome shotgun (WGS) entry which is preliminary data.</text>
</comment>
<dbReference type="PANTHER" id="PTHR13748:SF31">
    <property type="entry name" value="ZINC-REGULATED GTPASE METALLOPROTEIN ACTIVATOR 1A-RELATED"/>
    <property type="match status" value="1"/>
</dbReference>
<organism evidence="10 11">
    <name type="scientific">Marasmius tenuissimus</name>
    <dbReference type="NCBI Taxonomy" id="585030"/>
    <lineage>
        <taxon>Eukaryota</taxon>
        <taxon>Fungi</taxon>
        <taxon>Dikarya</taxon>
        <taxon>Basidiomycota</taxon>
        <taxon>Agaricomycotina</taxon>
        <taxon>Agaricomycetes</taxon>
        <taxon>Agaricomycetidae</taxon>
        <taxon>Agaricales</taxon>
        <taxon>Marasmiineae</taxon>
        <taxon>Marasmiaceae</taxon>
        <taxon>Marasmius</taxon>
    </lineage>
</organism>
<evidence type="ECO:0000256" key="3">
    <source>
        <dbReference type="ARBA" id="ARBA00022833"/>
    </source>
</evidence>
<dbReference type="InterPro" id="IPR027417">
    <property type="entry name" value="P-loop_NTPase"/>
</dbReference>
<dbReference type="InterPro" id="IPR036627">
    <property type="entry name" value="CobW-likC_sf"/>
</dbReference>
<keyword evidence="4" id="KW-0342">GTP-binding</keyword>
<name>A0ABR2ZX46_9AGAR</name>
<evidence type="ECO:0000259" key="8">
    <source>
        <dbReference type="Pfam" id="PF02492"/>
    </source>
</evidence>
<keyword evidence="11" id="KW-1185">Reference proteome</keyword>
<feature type="domain" description="CobW/HypB/UreG nucleotide-binding" evidence="8">
    <location>
        <begin position="33"/>
        <end position="231"/>
    </location>
</feature>
<keyword evidence="1" id="KW-0547">Nucleotide-binding</keyword>
<evidence type="ECO:0000256" key="4">
    <source>
        <dbReference type="ARBA" id="ARBA00023134"/>
    </source>
</evidence>
<dbReference type="InterPro" id="IPR003495">
    <property type="entry name" value="CobW/HypB/UreG_nucleotide-bd"/>
</dbReference>
<evidence type="ECO:0000256" key="7">
    <source>
        <dbReference type="ARBA" id="ARBA00049117"/>
    </source>
</evidence>
<dbReference type="CDD" id="cd03112">
    <property type="entry name" value="CobW-like"/>
    <property type="match status" value="1"/>
</dbReference>
<dbReference type="SUPFAM" id="SSF52540">
    <property type="entry name" value="P-loop containing nucleoside triphosphate hydrolases"/>
    <property type="match status" value="1"/>
</dbReference>
<evidence type="ECO:0000256" key="2">
    <source>
        <dbReference type="ARBA" id="ARBA00022801"/>
    </source>
</evidence>
<dbReference type="InterPro" id="IPR051316">
    <property type="entry name" value="Zinc-reg_GTPase_activator"/>
</dbReference>
<sequence length="401" mass="43910">MDLVDDDDVPQLIEAGDEPVIPDSTKVPTDRVPLTIICGFLGAGKSTLLRRILTERHGYRIAVIMNEFGDTADIEAKTINVSSEEDPNAENSEEFLELANGCLCCSIKDSGAAAIEKLMQKKGAFDHILLETTGLADPGPIASMFWQNEEYAMGLGNDIALDGVICVVDAVFGRQQMEEDHAPDDLGVGESLRQVAGSDVILLNKVDLVDEAAAVSMEEIIHKVNPVARIHRTVRGEIDLKHIMGISAYAANTAQARESLGEPLRHHPHLHSHDDSCEHHSENQVTHYEMRGITSLQISCPVFNAARLERLDEWIRSVLWERRLPGSSSSQDIQVLRCKGLFTVETGEQYVLQGVRSIYELSKVSSGEDADLGVPDIGKMVLIGKGLNDEVRKSLEVLVAS</sequence>
<keyword evidence="2" id="KW-0378">Hydrolase</keyword>
<dbReference type="InterPro" id="IPR011629">
    <property type="entry name" value="CobW-like_C"/>
</dbReference>
<evidence type="ECO:0000313" key="10">
    <source>
        <dbReference type="EMBL" id="KAL0066161.1"/>
    </source>
</evidence>